<comment type="caution">
    <text evidence="1">The sequence shown here is derived from an EMBL/GenBank/DDBJ whole genome shotgun (WGS) entry which is preliminary data.</text>
</comment>
<dbReference type="OrthoDB" id="414730at2759"/>
<name>A0A4C1UKD7_EUMVA</name>
<reference evidence="1 2" key="1">
    <citation type="journal article" date="2019" name="Commun. Biol.">
        <title>The bagworm genome reveals a unique fibroin gene that provides high tensile strength.</title>
        <authorList>
            <person name="Kono N."/>
            <person name="Nakamura H."/>
            <person name="Ohtoshi R."/>
            <person name="Tomita M."/>
            <person name="Numata K."/>
            <person name="Arakawa K."/>
        </authorList>
    </citation>
    <scope>NUCLEOTIDE SEQUENCE [LARGE SCALE GENOMIC DNA]</scope>
</reference>
<dbReference type="AlphaFoldDB" id="A0A4C1UKD7"/>
<gene>
    <name evidence="1" type="ORF">EVAR_86060_1</name>
</gene>
<dbReference type="Proteomes" id="UP000299102">
    <property type="component" value="Unassembled WGS sequence"/>
</dbReference>
<evidence type="ECO:0008006" key="3">
    <source>
        <dbReference type="Google" id="ProtNLM"/>
    </source>
</evidence>
<evidence type="ECO:0000313" key="1">
    <source>
        <dbReference type="EMBL" id="GBP26557.1"/>
    </source>
</evidence>
<dbReference type="EMBL" id="BGZK01000181">
    <property type="protein sequence ID" value="GBP26557.1"/>
    <property type="molecule type" value="Genomic_DNA"/>
</dbReference>
<organism evidence="1 2">
    <name type="scientific">Eumeta variegata</name>
    <name type="common">Bagworm moth</name>
    <name type="synonym">Eumeta japonica</name>
    <dbReference type="NCBI Taxonomy" id="151549"/>
    <lineage>
        <taxon>Eukaryota</taxon>
        <taxon>Metazoa</taxon>
        <taxon>Ecdysozoa</taxon>
        <taxon>Arthropoda</taxon>
        <taxon>Hexapoda</taxon>
        <taxon>Insecta</taxon>
        <taxon>Pterygota</taxon>
        <taxon>Neoptera</taxon>
        <taxon>Endopterygota</taxon>
        <taxon>Lepidoptera</taxon>
        <taxon>Glossata</taxon>
        <taxon>Ditrysia</taxon>
        <taxon>Tineoidea</taxon>
        <taxon>Psychidae</taxon>
        <taxon>Oiketicinae</taxon>
        <taxon>Eumeta</taxon>
    </lineage>
</organism>
<accession>A0A4C1UKD7</accession>
<sequence length="111" mass="12631">MLYDLFMAFNGVNHGTVIRKVYHYGVKGRAFDFLASYLTYRAQRIDVNDMRSSGPVLRIEVPQKSILGPFKFLVCINFLPSLVKDIGANEELEVVDTTVFQGVTLDNKIQR</sequence>
<protein>
    <recommendedName>
        <fullName evidence="3">Reverse transcriptase domain-containing protein</fullName>
    </recommendedName>
</protein>
<keyword evidence="2" id="KW-1185">Reference proteome</keyword>
<evidence type="ECO:0000313" key="2">
    <source>
        <dbReference type="Proteomes" id="UP000299102"/>
    </source>
</evidence>
<dbReference type="STRING" id="151549.A0A4C1UKD7"/>
<proteinExistence type="predicted"/>